<evidence type="ECO:0000256" key="10">
    <source>
        <dbReference type="ARBA" id="ARBA00029605"/>
    </source>
</evidence>
<evidence type="ECO:0000259" key="14">
    <source>
        <dbReference type="Pfam" id="PF00561"/>
    </source>
</evidence>
<feature type="domain" description="AB hydrolase-1" evidence="14">
    <location>
        <begin position="41"/>
        <end position="152"/>
    </location>
</feature>
<evidence type="ECO:0000256" key="2">
    <source>
        <dbReference type="ARBA" id="ARBA00004496"/>
    </source>
</evidence>
<dbReference type="GeneID" id="97243849"/>
<reference evidence="15 16" key="1">
    <citation type="submission" date="2015-12" db="EMBL/GenBank/DDBJ databases">
        <title>Genome sequence of Tistrella mobilis MCCC 1A02139.</title>
        <authorList>
            <person name="Lu L."/>
            <person name="Lai Q."/>
            <person name="Shao Z."/>
            <person name="Qian P."/>
        </authorList>
    </citation>
    <scope>NUCLEOTIDE SEQUENCE [LARGE SCALE GENOMIC DNA]</scope>
    <source>
        <strain evidence="15 16">MCCC 1A02139</strain>
    </source>
</reference>
<evidence type="ECO:0000256" key="13">
    <source>
        <dbReference type="RuleBase" id="RU003421"/>
    </source>
</evidence>
<dbReference type="OrthoDB" id="9796770at2"/>
<dbReference type="PIRSF" id="PIRSF006431">
    <property type="entry name" value="Pept_S33"/>
    <property type="match status" value="1"/>
</dbReference>
<dbReference type="GO" id="GO:0004177">
    <property type="term" value="F:aminopeptidase activity"/>
    <property type="evidence" value="ECO:0007669"/>
    <property type="project" value="UniProtKB-UniRule"/>
</dbReference>
<dbReference type="PRINTS" id="PR00793">
    <property type="entry name" value="PROAMNOPTASE"/>
</dbReference>
<dbReference type="InterPro" id="IPR000073">
    <property type="entry name" value="AB_hydrolase_1"/>
</dbReference>
<keyword evidence="9 11" id="KW-0378">Hydrolase</keyword>
<dbReference type="EC" id="3.4.11.5" evidence="4 11"/>
<dbReference type="Gene3D" id="3.40.50.1820">
    <property type="entry name" value="alpha/beta hydrolase"/>
    <property type="match status" value="1"/>
</dbReference>
<dbReference type="PANTHER" id="PTHR43722">
    <property type="entry name" value="PROLINE IMINOPEPTIDASE"/>
    <property type="match status" value="1"/>
</dbReference>
<dbReference type="AlphaFoldDB" id="A0A161Q5S7"/>
<evidence type="ECO:0000256" key="8">
    <source>
        <dbReference type="ARBA" id="ARBA00022670"/>
    </source>
</evidence>
<comment type="subcellular location">
    <subcellularLocation>
        <location evidence="2 11">Cytoplasm</location>
    </subcellularLocation>
</comment>
<evidence type="ECO:0000256" key="4">
    <source>
        <dbReference type="ARBA" id="ARBA00012568"/>
    </source>
</evidence>
<evidence type="ECO:0000313" key="16">
    <source>
        <dbReference type="Proteomes" id="UP000075787"/>
    </source>
</evidence>
<dbReference type="InterPro" id="IPR005944">
    <property type="entry name" value="Pro_iminopeptidase"/>
</dbReference>
<evidence type="ECO:0000256" key="12">
    <source>
        <dbReference type="PIRSR" id="PIRSR006431-1"/>
    </source>
</evidence>
<dbReference type="Proteomes" id="UP000075787">
    <property type="component" value="Unassembled WGS sequence"/>
</dbReference>
<organism evidence="15 16">
    <name type="scientific">Tistrella mobilis</name>
    <dbReference type="NCBI Taxonomy" id="171437"/>
    <lineage>
        <taxon>Bacteria</taxon>
        <taxon>Pseudomonadati</taxon>
        <taxon>Pseudomonadota</taxon>
        <taxon>Alphaproteobacteria</taxon>
        <taxon>Geminicoccales</taxon>
        <taxon>Geminicoccaceae</taxon>
        <taxon>Tistrella</taxon>
    </lineage>
</organism>
<dbReference type="PRINTS" id="PR00111">
    <property type="entry name" value="ABHYDROLASE"/>
</dbReference>
<keyword evidence="8 11" id="KW-0645">Protease</keyword>
<feature type="active site" evidence="12">
    <location>
        <position position="279"/>
    </location>
</feature>
<comment type="caution">
    <text evidence="15">The sequence shown here is derived from an EMBL/GenBank/DDBJ whole genome shotgun (WGS) entry which is preliminary data.</text>
</comment>
<comment type="similarity">
    <text evidence="3 11 13">Belongs to the peptidase S33 family.</text>
</comment>
<dbReference type="Pfam" id="PF00561">
    <property type="entry name" value="Abhydrolase_1"/>
    <property type="match status" value="1"/>
</dbReference>
<protein>
    <recommendedName>
        <fullName evidence="5 11">Proline iminopeptidase</fullName>
        <shortName evidence="11">PIP</shortName>
        <ecNumber evidence="4 11">3.4.11.5</ecNumber>
    </recommendedName>
    <alternativeName>
        <fullName evidence="10 11">Prolyl aminopeptidase</fullName>
    </alternativeName>
</protein>
<accession>A0A161Q5S7</accession>
<evidence type="ECO:0000256" key="9">
    <source>
        <dbReference type="ARBA" id="ARBA00022801"/>
    </source>
</evidence>
<feature type="active site" description="Nucleophile" evidence="12">
    <location>
        <position position="115"/>
    </location>
</feature>
<dbReference type="InterPro" id="IPR002410">
    <property type="entry name" value="Peptidase_S33"/>
</dbReference>
<feature type="active site" description="Proton donor" evidence="12">
    <location>
        <position position="308"/>
    </location>
</feature>
<sequence>MMDAAPRDLHPPIEPDARGRLDVGDGHVLAWEACGRPDGVPVVFLHGGPGTGTEPAHRRFFDPRIWRAVLFDQRGCGRSTPHGETRANTTDHLVEDIERLRRHLGIDRWAVFGGSWGSTLALAYATSHPERVTGLILRGIFLGTDDEVAWFLHEMGRFFPEARDVFLGHLPDSARGDPLAGYLPLLMDPDPRIHLPAARAWSGYEGACATLRPVSQLAPGAAAAAGRADEDRAMLAVSRLEAHYFAHRCFLADRPLLDRIEADPRLRRLPVHIVQGRYDVICPPATAVALARHLGPSAMLEMIADAGHSAFEPGTRRALVAAADRMGRMWQAGLHPRSF</sequence>
<dbReference type="PANTHER" id="PTHR43722:SF1">
    <property type="entry name" value="PROLINE IMINOPEPTIDASE"/>
    <property type="match status" value="1"/>
</dbReference>
<name>A0A161Q5S7_9PROT</name>
<evidence type="ECO:0000256" key="1">
    <source>
        <dbReference type="ARBA" id="ARBA00001585"/>
    </source>
</evidence>
<gene>
    <name evidence="15" type="ORF">AUP44_03520</name>
</gene>
<proteinExistence type="inferred from homology"/>
<evidence type="ECO:0000256" key="11">
    <source>
        <dbReference type="PIRNR" id="PIRNR006431"/>
    </source>
</evidence>
<keyword evidence="7 11" id="KW-0963">Cytoplasm</keyword>
<dbReference type="GO" id="GO:0006508">
    <property type="term" value="P:proteolysis"/>
    <property type="evidence" value="ECO:0007669"/>
    <property type="project" value="UniProtKB-KW"/>
</dbReference>
<evidence type="ECO:0000256" key="7">
    <source>
        <dbReference type="ARBA" id="ARBA00022490"/>
    </source>
</evidence>
<evidence type="ECO:0000313" key="15">
    <source>
        <dbReference type="EMBL" id="KYO54378.1"/>
    </source>
</evidence>
<keyword evidence="6 11" id="KW-0031">Aminopeptidase</keyword>
<dbReference type="InterPro" id="IPR029058">
    <property type="entry name" value="AB_hydrolase_fold"/>
</dbReference>
<dbReference type="GO" id="GO:0005737">
    <property type="term" value="C:cytoplasm"/>
    <property type="evidence" value="ECO:0007669"/>
    <property type="project" value="UniProtKB-SubCell"/>
</dbReference>
<evidence type="ECO:0000256" key="6">
    <source>
        <dbReference type="ARBA" id="ARBA00022438"/>
    </source>
</evidence>
<comment type="catalytic activity">
    <reaction evidence="1 11 13">
        <text>Release of N-terminal proline from a peptide.</text>
        <dbReference type="EC" id="3.4.11.5"/>
    </reaction>
</comment>
<dbReference type="NCBIfam" id="TIGR01249">
    <property type="entry name" value="pro_imino_pep_1"/>
    <property type="match status" value="1"/>
</dbReference>
<dbReference type="SUPFAM" id="SSF53474">
    <property type="entry name" value="alpha/beta-Hydrolases"/>
    <property type="match status" value="1"/>
</dbReference>
<evidence type="ECO:0000256" key="3">
    <source>
        <dbReference type="ARBA" id="ARBA00010088"/>
    </source>
</evidence>
<dbReference type="EMBL" id="LPZR01000090">
    <property type="protein sequence ID" value="KYO54378.1"/>
    <property type="molecule type" value="Genomic_DNA"/>
</dbReference>
<dbReference type="RefSeq" id="WP_062763111.1">
    <property type="nucleotide sequence ID" value="NZ_CP121045.1"/>
</dbReference>
<evidence type="ECO:0000256" key="5">
    <source>
        <dbReference type="ARBA" id="ARBA00021843"/>
    </source>
</evidence>